<gene>
    <name evidence="1" type="ORF">FWILDA_LOCUS2204</name>
</gene>
<proteinExistence type="predicted"/>
<dbReference type="EMBL" id="CAMKVN010000243">
    <property type="protein sequence ID" value="CAI2165704.1"/>
    <property type="molecule type" value="Genomic_DNA"/>
</dbReference>
<evidence type="ECO:0000313" key="1">
    <source>
        <dbReference type="EMBL" id="CAI2165704.1"/>
    </source>
</evidence>
<dbReference type="Proteomes" id="UP001153678">
    <property type="component" value="Unassembled WGS sequence"/>
</dbReference>
<keyword evidence="2" id="KW-1185">Reference proteome</keyword>
<sequence>GKVKSLKEILKCCELESIHILNNYVILEELELLAIFKEFALKKFRNLKVGGII</sequence>
<name>A0A9W4SDH5_9GLOM</name>
<organism evidence="1 2">
    <name type="scientific">Funneliformis geosporum</name>
    <dbReference type="NCBI Taxonomy" id="1117311"/>
    <lineage>
        <taxon>Eukaryota</taxon>
        <taxon>Fungi</taxon>
        <taxon>Fungi incertae sedis</taxon>
        <taxon>Mucoromycota</taxon>
        <taxon>Glomeromycotina</taxon>
        <taxon>Glomeromycetes</taxon>
        <taxon>Glomerales</taxon>
        <taxon>Glomeraceae</taxon>
        <taxon>Funneliformis</taxon>
    </lineage>
</organism>
<evidence type="ECO:0000313" key="2">
    <source>
        <dbReference type="Proteomes" id="UP001153678"/>
    </source>
</evidence>
<feature type="non-terminal residue" evidence="1">
    <location>
        <position position="1"/>
    </location>
</feature>
<comment type="caution">
    <text evidence="1">The sequence shown here is derived from an EMBL/GenBank/DDBJ whole genome shotgun (WGS) entry which is preliminary data.</text>
</comment>
<accession>A0A9W4SDH5</accession>
<protein>
    <submittedName>
        <fullName evidence="1">6253_t:CDS:1</fullName>
    </submittedName>
</protein>
<reference evidence="1" key="1">
    <citation type="submission" date="2022-08" db="EMBL/GenBank/DDBJ databases">
        <authorList>
            <person name="Kallberg Y."/>
            <person name="Tangrot J."/>
            <person name="Rosling A."/>
        </authorList>
    </citation>
    <scope>NUCLEOTIDE SEQUENCE</scope>
    <source>
        <strain evidence="1">Wild A</strain>
    </source>
</reference>
<dbReference type="AlphaFoldDB" id="A0A9W4SDH5"/>